<protein>
    <submittedName>
        <fullName evidence="3">Murein DD-endopeptidase MepM and murein hydrolase activator NlpD, contain LysM domain</fullName>
    </submittedName>
</protein>
<evidence type="ECO:0000313" key="4">
    <source>
        <dbReference type="Proteomes" id="UP000184390"/>
    </source>
</evidence>
<dbReference type="EMBL" id="FQYL01000008">
    <property type="protein sequence ID" value="SHI97661.1"/>
    <property type="molecule type" value="Genomic_DNA"/>
</dbReference>
<dbReference type="Gene3D" id="2.70.70.10">
    <property type="entry name" value="Glucose Permease (Domain IIA)"/>
    <property type="match status" value="1"/>
</dbReference>
<dbReference type="RefSeq" id="WP_256624100.1">
    <property type="nucleotide sequence ID" value="NZ_FQYL01000008.1"/>
</dbReference>
<comment type="caution">
    <text evidence="3">The sequence shown here is derived from an EMBL/GenBank/DDBJ whole genome shotgun (WGS) entry which is preliminary data.</text>
</comment>
<reference evidence="3 4" key="1">
    <citation type="submission" date="2016-11" db="EMBL/GenBank/DDBJ databases">
        <authorList>
            <person name="Varghese N."/>
            <person name="Submissions S."/>
        </authorList>
    </citation>
    <scope>NUCLEOTIDE SEQUENCE [LARGE SCALE GENOMIC DNA]</scope>
    <source>
        <strain evidence="3 4">PA</strain>
    </source>
</reference>
<name>A0ABY1ICM5_9ACTO</name>
<keyword evidence="1" id="KW-0732">Signal</keyword>
<proteinExistence type="predicted"/>
<dbReference type="CDD" id="cd12797">
    <property type="entry name" value="M23_peptidase"/>
    <property type="match status" value="1"/>
</dbReference>
<dbReference type="PANTHER" id="PTHR21666">
    <property type="entry name" value="PEPTIDASE-RELATED"/>
    <property type="match status" value="1"/>
</dbReference>
<evidence type="ECO:0000256" key="1">
    <source>
        <dbReference type="ARBA" id="ARBA00022729"/>
    </source>
</evidence>
<keyword evidence="3" id="KW-0378">Hydrolase</keyword>
<dbReference type="SUPFAM" id="SSF51261">
    <property type="entry name" value="Duplicated hybrid motif"/>
    <property type="match status" value="1"/>
</dbReference>
<feature type="domain" description="M23ase beta-sheet core" evidence="2">
    <location>
        <begin position="104"/>
        <end position="198"/>
    </location>
</feature>
<sequence length="221" mass="22530">MPTPRAAPSSIPRPSSRPRRAPLLPLALLAALVLALLVPSPALGEAPGGTVPGAMAAHRPARPVGAAPAREDEAHRRTRYVWPTGGPAAVVEGFDPPAVTWGRGHRGVDLALAAGSPVRAAGAGTVAFAGVVAGRPVVSVDHAGGIRTTYEPVEPSVQAGQAVAPGQVVGTLLPGHRSDGVDALHWGARTGKKSYIDPLRLLRPPVIRLKPTAPTGAARPH</sequence>
<dbReference type="PANTHER" id="PTHR21666:SF289">
    <property type="entry name" value="L-ALA--D-GLU ENDOPEPTIDASE"/>
    <property type="match status" value="1"/>
</dbReference>
<dbReference type="InterPro" id="IPR016047">
    <property type="entry name" value="M23ase_b-sheet_dom"/>
</dbReference>
<evidence type="ECO:0000259" key="2">
    <source>
        <dbReference type="Pfam" id="PF01551"/>
    </source>
</evidence>
<dbReference type="InterPro" id="IPR011055">
    <property type="entry name" value="Dup_hybrid_motif"/>
</dbReference>
<dbReference type="Proteomes" id="UP000184390">
    <property type="component" value="Unassembled WGS sequence"/>
</dbReference>
<organism evidence="3 4">
    <name type="scientific">Actinomyces denticolens</name>
    <dbReference type="NCBI Taxonomy" id="52767"/>
    <lineage>
        <taxon>Bacteria</taxon>
        <taxon>Bacillati</taxon>
        <taxon>Actinomycetota</taxon>
        <taxon>Actinomycetes</taxon>
        <taxon>Actinomycetales</taxon>
        <taxon>Actinomycetaceae</taxon>
        <taxon>Actinomyces</taxon>
    </lineage>
</organism>
<dbReference type="GO" id="GO:0016787">
    <property type="term" value="F:hydrolase activity"/>
    <property type="evidence" value="ECO:0007669"/>
    <property type="project" value="UniProtKB-KW"/>
</dbReference>
<accession>A0ABY1ICM5</accession>
<dbReference type="InterPro" id="IPR050570">
    <property type="entry name" value="Cell_wall_metabolism_enzyme"/>
</dbReference>
<gene>
    <name evidence="3" type="ORF">SAMN05216246_10826</name>
</gene>
<evidence type="ECO:0000313" key="3">
    <source>
        <dbReference type="EMBL" id="SHI97661.1"/>
    </source>
</evidence>
<keyword evidence="4" id="KW-1185">Reference proteome</keyword>
<dbReference type="Pfam" id="PF01551">
    <property type="entry name" value="Peptidase_M23"/>
    <property type="match status" value="1"/>
</dbReference>